<evidence type="ECO:0000313" key="5">
    <source>
        <dbReference type="Proteomes" id="UP000012024"/>
    </source>
</evidence>
<dbReference type="eggNOG" id="COG3391">
    <property type="taxonomic scope" value="Bacteria"/>
</dbReference>
<sequence length="1007" mass="105413">MFIRFCFVFLGVNQSLFFMKNTTLKQLFMLTVTLFVTSVYAQTARESYLPTEVEKVLEKVQSVSNMAEREPTNLLSKEEKQILKNYYQSSEISNSTFRATGDVYALDVRNGGVYGSFPLTGPFNISNIATIPNDIYASDFDVTGTLYALETTNANLLSIDPDTGAITVVAPLTGAAAGVTYSGLSWNKTNSTMYALTTDGTTTNLYTLNLSTGALTLVGPTGTTLGIWIAIDNNGIIYMADIGNDNFYTLNPSTGAATLVGPLGVDISFAQEADVDPVSNTLYMAGYIGGGVNNIYTVDVSTGTATAVGTVNSNNAELGMFTIDGPIGIDNNFVCDDAITIGLGIINSNGPSNSSTGASNVCLTGATNAEWYRYTATNSGDLTITSDLASNSGIDTRVSVYNNDCMNLTCIASDDNSGANNTSTLVIPVVSGTTYLIEWDDANDAAAFDFELSLLISCPDPVNFVAGTITDTSATFSWDAVTGASNGYIFSVFNAGDDPLTDTPVYTENIASGTLTATATPLMAQTMYDAYITADCDTNGLSNAISLTFETDIAPPVCGGTYADLGGATGPYLPNENTITTITPDNPGDVVTVTFTYVDIESSTGTGTQDGCWDFLTVYNGPDTSYPVLAQTLCGEESGDGGVPSVGSSLLSIGMSFTSTDASGALTFVFTSDTSIQETGWLADVTCGPPPSCVTPGTFTNTATTDTTATYAWDETANASNGYVFSVFNNGDDPQIATPVYTENVPFGTNTATATGLMAATTYDAYIMADCDTAGMSATDLDTFTTEAAPPVCGGTFVDSGGVSGNYAVNESTTTTITPDVAGEYVTITFTYVDIESATGTGTQDGCWDYLTIYDGPDATFPVLAQTLCGEESGDGGVPSVATSLLSVGDAFTSSDASGALTMVFTSDGSVTETGWIANVTCGALSVDEFSATQFNYYPNPTTGLLHVNAKQNIDSIEVINMLGQKVMDLSPKTMEVTLDFSSLSQGAYFLRSAVNGNITTHKIIKR</sequence>
<dbReference type="SUPFAM" id="SSF49854">
    <property type="entry name" value="Spermadhesin, CUB domain"/>
    <property type="match status" value="2"/>
</dbReference>
<dbReference type="InterPro" id="IPR013783">
    <property type="entry name" value="Ig-like_fold"/>
</dbReference>
<dbReference type="InterPro" id="IPR035914">
    <property type="entry name" value="Sperma_CUB_dom_sf"/>
</dbReference>
<dbReference type="eggNOG" id="COG1404">
    <property type="taxonomic scope" value="Bacteria"/>
</dbReference>
<dbReference type="NCBIfam" id="TIGR04183">
    <property type="entry name" value="Por_Secre_tail"/>
    <property type="match status" value="1"/>
</dbReference>
<evidence type="ECO:0000256" key="1">
    <source>
        <dbReference type="ARBA" id="ARBA00022729"/>
    </source>
</evidence>
<evidence type="ECO:0000256" key="2">
    <source>
        <dbReference type="ARBA" id="ARBA00023157"/>
    </source>
</evidence>
<dbReference type="PATRIC" id="fig|1137281.3.peg.2267"/>
<dbReference type="SMART" id="SM00042">
    <property type="entry name" value="CUB"/>
    <property type="match status" value="2"/>
</dbReference>
<proteinExistence type="predicted"/>
<dbReference type="Pfam" id="PF18962">
    <property type="entry name" value="Por_Secre_tail"/>
    <property type="match status" value="1"/>
</dbReference>
<dbReference type="CDD" id="cd00041">
    <property type="entry name" value="CUB"/>
    <property type="match status" value="2"/>
</dbReference>
<dbReference type="InterPro" id="IPR026444">
    <property type="entry name" value="Secre_tail"/>
</dbReference>
<feature type="domain" description="CUB" evidence="3">
    <location>
        <begin position="793"/>
        <end position="923"/>
    </location>
</feature>
<accession>M7MDX9</accession>
<keyword evidence="2" id="KW-1015">Disulfide bond</keyword>
<dbReference type="InterPro" id="IPR036116">
    <property type="entry name" value="FN3_sf"/>
</dbReference>
<name>M7MDX9_9FLAO</name>
<comment type="caution">
    <text evidence="4">The sequence shown here is derived from an EMBL/GenBank/DDBJ whole genome shotgun (WGS) entry which is preliminary data.</text>
</comment>
<dbReference type="InterPro" id="IPR025507">
    <property type="entry name" value="DUF4394"/>
</dbReference>
<dbReference type="InterPro" id="IPR000859">
    <property type="entry name" value="CUB_dom"/>
</dbReference>
<dbReference type="SUPFAM" id="SSF63825">
    <property type="entry name" value="YWTD domain"/>
    <property type="match status" value="1"/>
</dbReference>
<dbReference type="AlphaFoldDB" id="M7MDX9"/>
<dbReference type="InterPro" id="IPR011042">
    <property type="entry name" value="6-blade_b-propeller_TolB-like"/>
</dbReference>
<evidence type="ECO:0000259" key="3">
    <source>
        <dbReference type="PROSITE" id="PS01180"/>
    </source>
</evidence>
<organism evidence="4 5">
    <name type="scientific">Xanthomarina gelatinilytica</name>
    <dbReference type="NCBI Taxonomy" id="1137281"/>
    <lineage>
        <taxon>Bacteria</taxon>
        <taxon>Pseudomonadati</taxon>
        <taxon>Bacteroidota</taxon>
        <taxon>Flavobacteriia</taxon>
        <taxon>Flavobacteriales</taxon>
        <taxon>Flavobacteriaceae</taxon>
        <taxon>Xanthomarina</taxon>
    </lineage>
</organism>
<dbReference type="SUPFAM" id="SSF49265">
    <property type="entry name" value="Fibronectin type III"/>
    <property type="match status" value="2"/>
</dbReference>
<dbReference type="InterPro" id="IPR042333">
    <property type="entry name" value="LRAD2/Mig-13-like"/>
</dbReference>
<gene>
    <name evidence="4" type="ORF">D778_00835</name>
</gene>
<evidence type="ECO:0000313" key="4">
    <source>
        <dbReference type="EMBL" id="EMQ94367.1"/>
    </source>
</evidence>
<dbReference type="PROSITE" id="PS01180">
    <property type="entry name" value="CUB"/>
    <property type="match status" value="1"/>
</dbReference>
<dbReference type="Gene3D" id="2.120.10.30">
    <property type="entry name" value="TolB, C-terminal domain"/>
    <property type="match status" value="1"/>
</dbReference>
<dbReference type="Gene3D" id="2.60.120.290">
    <property type="entry name" value="Spermadhesin, CUB domain"/>
    <property type="match status" value="2"/>
</dbReference>
<dbReference type="PANTHER" id="PTHR24652">
    <property type="entry name" value="LOW-DENSITY LIPOPROTEIN RECEPTOR CLASS A DOMAIN-CONTAINING PROTEIN 2"/>
    <property type="match status" value="1"/>
</dbReference>
<keyword evidence="5" id="KW-1185">Reference proteome</keyword>
<reference evidence="4 5" key="1">
    <citation type="submission" date="2012-12" db="EMBL/GenBank/DDBJ databases">
        <title>Genome assembly of Formosa sp. AK20.</title>
        <authorList>
            <person name="Kumar R."/>
            <person name="Khatri I."/>
            <person name="Vaidya B."/>
            <person name="Subramanian S."/>
            <person name="Pinnaka A."/>
        </authorList>
    </citation>
    <scope>NUCLEOTIDE SEQUENCE [LARGE SCALE GENOMIC DNA]</scope>
    <source>
        <strain evidence="4 5">AK20</strain>
    </source>
</reference>
<protein>
    <recommendedName>
        <fullName evidence="3">CUB domain-containing protein</fullName>
    </recommendedName>
</protein>
<dbReference type="EMBL" id="ANLA01000017">
    <property type="protein sequence ID" value="EMQ94367.1"/>
    <property type="molecule type" value="Genomic_DNA"/>
</dbReference>
<keyword evidence="1" id="KW-0732">Signal</keyword>
<dbReference type="eggNOG" id="COG4935">
    <property type="taxonomic scope" value="Bacteria"/>
</dbReference>
<dbReference type="Proteomes" id="UP000012024">
    <property type="component" value="Unassembled WGS sequence"/>
</dbReference>
<dbReference type="Gene3D" id="2.60.40.10">
    <property type="entry name" value="Immunoglobulins"/>
    <property type="match status" value="2"/>
</dbReference>
<dbReference type="Pfam" id="PF14339">
    <property type="entry name" value="DUF4394"/>
    <property type="match status" value="1"/>
</dbReference>